<comment type="cofactor">
    <cofactor evidence="2 5">
        <name>Mg(2+)</name>
        <dbReference type="ChEBI" id="CHEBI:18420"/>
    </cofactor>
</comment>
<accession>A0ABR9R899</accession>
<dbReference type="InterPro" id="IPR020550">
    <property type="entry name" value="Inositol_monophosphatase_CS"/>
</dbReference>
<evidence type="ECO:0000256" key="1">
    <source>
        <dbReference type="ARBA" id="ARBA00001033"/>
    </source>
</evidence>
<dbReference type="EMBL" id="JADCKF010000002">
    <property type="protein sequence ID" value="MBE5054912.1"/>
    <property type="molecule type" value="Genomic_DNA"/>
</dbReference>
<keyword evidence="7" id="KW-1185">Reference proteome</keyword>
<comment type="caution">
    <text evidence="6">The sequence shown here is derived from an EMBL/GenBank/DDBJ whole genome shotgun (WGS) entry which is preliminary data.</text>
</comment>
<keyword evidence="5" id="KW-0378">Hydrolase</keyword>
<dbReference type="Proteomes" id="UP000806211">
    <property type="component" value="Unassembled WGS sequence"/>
</dbReference>
<dbReference type="RefSeq" id="WP_193536263.1">
    <property type="nucleotide sequence ID" value="NZ_AP031438.1"/>
</dbReference>
<proteinExistence type="inferred from homology"/>
<comment type="similarity">
    <text evidence="5">Belongs to the inositol monophosphatase superfamily.</text>
</comment>
<evidence type="ECO:0000256" key="5">
    <source>
        <dbReference type="RuleBase" id="RU364068"/>
    </source>
</evidence>
<dbReference type="PANTHER" id="PTHR20854">
    <property type="entry name" value="INOSITOL MONOPHOSPHATASE"/>
    <property type="match status" value="1"/>
</dbReference>
<gene>
    <name evidence="6" type="ORF">INF37_02685</name>
</gene>
<evidence type="ECO:0000313" key="6">
    <source>
        <dbReference type="EMBL" id="MBE5054912.1"/>
    </source>
</evidence>
<dbReference type="PRINTS" id="PR00377">
    <property type="entry name" value="IMPHPHTASES"/>
</dbReference>
<reference evidence="6 7" key="1">
    <citation type="submission" date="2020-10" db="EMBL/GenBank/DDBJ databases">
        <title>ChiBAC.</title>
        <authorList>
            <person name="Zenner C."/>
            <person name="Hitch T.C.A."/>
            <person name="Clavel T."/>
        </authorList>
    </citation>
    <scope>NUCLEOTIDE SEQUENCE [LARGE SCALE GENOMIC DNA]</scope>
    <source>
        <strain evidence="6 7">DSM 107456</strain>
    </source>
</reference>
<evidence type="ECO:0000256" key="3">
    <source>
        <dbReference type="ARBA" id="ARBA00022723"/>
    </source>
</evidence>
<dbReference type="SUPFAM" id="SSF56655">
    <property type="entry name" value="Carbohydrate phosphatase"/>
    <property type="match status" value="1"/>
</dbReference>
<dbReference type="EC" id="3.1.3.25" evidence="5"/>
<organism evidence="6 7">
    <name type="scientific">Pseudoflavonifractor gallinarum</name>
    <dbReference type="NCBI Taxonomy" id="2779352"/>
    <lineage>
        <taxon>Bacteria</taxon>
        <taxon>Bacillati</taxon>
        <taxon>Bacillota</taxon>
        <taxon>Clostridia</taxon>
        <taxon>Eubacteriales</taxon>
        <taxon>Oscillospiraceae</taxon>
        <taxon>Pseudoflavonifractor</taxon>
    </lineage>
</organism>
<evidence type="ECO:0000313" key="7">
    <source>
        <dbReference type="Proteomes" id="UP000806211"/>
    </source>
</evidence>
<keyword evidence="3 5" id="KW-0479">Metal-binding</keyword>
<evidence type="ECO:0000256" key="2">
    <source>
        <dbReference type="ARBA" id="ARBA00001946"/>
    </source>
</evidence>
<evidence type="ECO:0000256" key="4">
    <source>
        <dbReference type="ARBA" id="ARBA00022842"/>
    </source>
</evidence>
<dbReference type="PANTHER" id="PTHR20854:SF4">
    <property type="entry name" value="INOSITOL-1-MONOPHOSPHATASE-RELATED"/>
    <property type="match status" value="1"/>
</dbReference>
<dbReference type="PROSITE" id="PS00630">
    <property type="entry name" value="IMP_2"/>
    <property type="match status" value="1"/>
</dbReference>
<comment type="catalytic activity">
    <reaction evidence="1 5">
        <text>a myo-inositol phosphate + H2O = myo-inositol + phosphate</text>
        <dbReference type="Rhea" id="RHEA:24056"/>
        <dbReference type="ChEBI" id="CHEBI:15377"/>
        <dbReference type="ChEBI" id="CHEBI:17268"/>
        <dbReference type="ChEBI" id="CHEBI:43474"/>
        <dbReference type="ChEBI" id="CHEBI:84139"/>
        <dbReference type="EC" id="3.1.3.25"/>
    </reaction>
</comment>
<name>A0ABR9R899_9FIRM</name>
<sequence>MSILTDALAGQVVEAVRRAGSLLTAPSAVQTVVPKSRTDFVTNVDLTVQNTLRGQLEQLAPAVQFLGEEGEKAAIDLRRPFWILDPVDGTTNLIHQFGHSAVSLALAENGQICFGIVYQPYTGECFTARRGKGAFLNGRPIRVSGADRLADSLLSTGTVPGRRDLADQAFYQMRALYDRCQDIRRAGCASLDLCWVACGRLEGYVELALQPWDYAAGLLLVEEAGGRVTTPDGAPLSLLEGSGVLASNGLLHPALIDVLNEQEKYQWNYALLSHPEN</sequence>
<dbReference type="InterPro" id="IPR033942">
    <property type="entry name" value="IMPase"/>
</dbReference>
<dbReference type="CDD" id="cd01639">
    <property type="entry name" value="IMPase"/>
    <property type="match status" value="1"/>
</dbReference>
<dbReference type="InterPro" id="IPR000760">
    <property type="entry name" value="Inositol_monophosphatase-like"/>
</dbReference>
<dbReference type="Pfam" id="PF00459">
    <property type="entry name" value="Inositol_P"/>
    <property type="match status" value="1"/>
</dbReference>
<keyword evidence="4 5" id="KW-0460">Magnesium</keyword>
<dbReference type="Gene3D" id="3.30.540.10">
    <property type="entry name" value="Fructose-1,6-Bisphosphatase, subunit A, domain 1"/>
    <property type="match status" value="1"/>
</dbReference>
<dbReference type="Gene3D" id="3.40.190.80">
    <property type="match status" value="1"/>
</dbReference>
<protein>
    <recommendedName>
        <fullName evidence="5">Inositol-1-monophosphatase</fullName>
        <ecNumber evidence="5">3.1.3.25</ecNumber>
    </recommendedName>
</protein>